<keyword evidence="2" id="KW-1185">Reference proteome</keyword>
<evidence type="ECO:0000313" key="1">
    <source>
        <dbReference type="EMBL" id="MFD2175685.1"/>
    </source>
</evidence>
<protein>
    <recommendedName>
        <fullName evidence="3">Phage protein</fullName>
    </recommendedName>
</protein>
<dbReference type="EMBL" id="JBHUIX010000018">
    <property type="protein sequence ID" value="MFD2175685.1"/>
    <property type="molecule type" value="Genomic_DNA"/>
</dbReference>
<reference evidence="2" key="1">
    <citation type="journal article" date="2019" name="Int. J. Syst. Evol. Microbiol.">
        <title>The Global Catalogue of Microorganisms (GCM) 10K type strain sequencing project: providing services to taxonomists for standard genome sequencing and annotation.</title>
        <authorList>
            <consortium name="The Broad Institute Genomics Platform"/>
            <consortium name="The Broad Institute Genome Sequencing Center for Infectious Disease"/>
            <person name="Wu L."/>
            <person name="Ma J."/>
        </authorList>
    </citation>
    <scope>NUCLEOTIDE SEQUENCE [LARGE SCALE GENOMIC DNA]</scope>
    <source>
        <strain evidence="2">CCUG 55131</strain>
    </source>
</reference>
<evidence type="ECO:0008006" key="3">
    <source>
        <dbReference type="Google" id="ProtNLM"/>
    </source>
</evidence>
<comment type="caution">
    <text evidence="1">The sequence shown here is derived from an EMBL/GenBank/DDBJ whole genome shotgun (WGS) entry which is preliminary data.</text>
</comment>
<accession>A0ABW5ADG2</accession>
<evidence type="ECO:0000313" key="2">
    <source>
        <dbReference type="Proteomes" id="UP001597413"/>
    </source>
</evidence>
<organism evidence="1 2">
    <name type="scientific">Rhodobacter lacus</name>
    <dbReference type="NCBI Taxonomy" id="1641972"/>
    <lineage>
        <taxon>Bacteria</taxon>
        <taxon>Pseudomonadati</taxon>
        <taxon>Pseudomonadota</taxon>
        <taxon>Alphaproteobacteria</taxon>
        <taxon>Rhodobacterales</taxon>
        <taxon>Rhodobacter group</taxon>
        <taxon>Rhodobacter</taxon>
    </lineage>
</organism>
<name>A0ABW5ADG2_9RHOB</name>
<proteinExistence type="predicted"/>
<dbReference type="Proteomes" id="UP001597413">
    <property type="component" value="Unassembled WGS sequence"/>
</dbReference>
<sequence>MPVLVQKERVNRSFNFQPVTGGYDNPMADLPGRAAQNAAERAANFAQGMGAAAQDKGRALAKAAVFSTGPNGLPRLPPNAAAEMGSIAQRSYNAGIEDEMIHRMSVVIGAQIDDAHAANLYDAEAFAVDARQRIETLSGDVPPGFEGAFQSIWTGAMANAGASIGMRVAQQNIETSRSAQPAMNLDAIANIGDMVRGGAALPAINAAMAARVDAIWQIPEHVMTQGQKQKMVDDVYLETGYVRLLSEAHIEDGTATSSEISDLRRRLEAGNDPQVNKFFIRPDTGQFDADMARTAAGRLGAFMEDANRREAAAAKAIEMAGDLDLLNSGGAPDADKYRDLADQQMGQYLPGPNGTTGLRGPNGMARPMAPEDWESMDPSTRAVAIQAVKDNGVPNASLVSFFRQLDRGRTDGDTPPLDKLHQGFLIWRDLREQPNRNGETVNMTDFVPKGVQELYTLVDALHSGGDPGQDGIEDALLRVKSMGEETWDDRELSRTMNRYRSTGFLWGSVGNHQVTEDNARATMRSELFARLYDDEGIEATNAEKEQAASIYETMLRQDMDPDDAFEAVKQSMTARYQESDYMGGMRSAYAPEKYFPRPNANSFGDLMKRAGSWAAAKGAGAVEAIAELPNAIIPNSVFRYQAEFGSAALDASPLDLAVNDELWKQLDSGKIPASVSGLYLHINEQTARANGVDQPKQADWYYSLNPGNTQRTILKPNRDYVLKFYRWAAGKPVYKAMIRDRNGNMLELPGEINPGPRYEELTRFANQASNYQNLRLKRGANAAIQAFRQGNNAQAAQIYQNVFGNP</sequence>
<dbReference type="RefSeq" id="WP_377392965.1">
    <property type="nucleotide sequence ID" value="NZ_JBHUIX010000018.1"/>
</dbReference>
<gene>
    <name evidence="1" type="ORF">ACFSM0_16445</name>
</gene>